<dbReference type="OrthoDB" id="5979581at2759"/>
<protein>
    <recommendedName>
        <fullName evidence="1">non-specific serine/threonine protein kinase</fullName>
        <ecNumber evidence="1">2.7.11.1</ecNumber>
    </recommendedName>
</protein>
<dbReference type="InterPro" id="IPR011009">
    <property type="entry name" value="Kinase-like_dom_sf"/>
</dbReference>
<evidence type="ECO:0000313" key="12">
    <source>
        <dbReference type="EMBL" id="KAG4420311.1"/>
    </source>
</evidence>
<evidence type="ECO:0000259" key="11">
    <source>
        <dbReference type="PROSITE" id="PS50011"/>
    </source>
</evidence>
<dbReference type="GO" id="GO:0005634">
    <property type="term" value="C:nucleus"/>
    <property type="evidence" value="ECO:0007669"/>
    <property type="project" value="TreeGrafter"/>
</dbReference>
<name>A0A8H7W7D9_9HELO</name>
<dbReference type="EMBL" id="JAFJYH010000086">
    <property type="protein sequence ID" value="KAG4420311.1"/>
    <property type="molecule type" value="Genomic_DNA"/>
</dbReference>
<dbReference type="Proteomes" id="UP000664132">
    <property type="component" value="Unassembled WGS sequence"/>
</dbReference>
<proteinExistence type="predicted"/>
<comment type="caution">
    <text evidence="12">The sequence shown here is derived from an EMBL/GenBank/DDBJ whole genome shotgun (WGS) entry which is preliminary data.</text>
</comment>
<feature type="binding site" evidence="9">
    <location>
        <position position="98"/>
    </location>
    <ligand>
        <name>ATP</name>
        <dbReference type="ChEBI" id="CHEBI:30616"/>
    </ligand>
</feature>
<dbReference type="GO" id="GO:0000245">
    <property type="term" value="P:spliceosomal complex assembly"/>
    <property type="evidence" value="ECO:0007669"/>
    <property type="project" value="TreeGrafter"/>
</dbReference>
<evidence type="ECO:0000256" key="9">
    <source>
        <dbReference type="PROSITE-ProRule" id="PRU10141"/>
    </source>
</evidence>
<evidence type="ECO:0000256" key="1">
    <source>
        <dbReference type="ARBA" id="ARBA00012513"/>
    </source>
</evidence>
<feature type="domain" description="Protein kinase" evidence="11">
    <location>
        <begin position="69"/>
        <end position="463"/>
    </location>
</feature>
<evidence type="ECO:0000256" key="2">
    <source>
        <dbReference type="ARBA" id="ARBA00022527"/>
    </source>
</evidence>
<accession>A0A8H7W7D9</accession>
<evidence type="ECO:0000256" key="10">
    <source>
        <dbReference type="SAM" id="MobiDB-lite"/>
    </source>
</evidence>
<evidence type="ECO:0000256" key="3">
    <source>
        <dbReference type="ARBA" id="ARBA00022679"/>
    </source>
</evidence>
<dbReference type="EC" id="2.7.11.1" evidence="1"/>
<sequence length="467" mass="52448">MEESQVKVNEADSRTEEGLVESQASIDEMEERGIRYMPPHLDRVEDIEAYQKGGYHPVLIGDQLKEGKYTIIHKLGQGGFATVWLARDTEEERYVAIKIVMAEASEDAMRVDIIVCEHIKDKAAEHSGSRYLDIPIDNFWIVGPNGSHLCIVSDVAGPSIAQLSHARLLDDEVATLGQRDAQIMSLQIAQALEFLHSPGVSIAHGDLTSANVLLELENLDSIPQEELIKVLGQPVQEQLRPYGEHKLDGSAPEFIYEAIDAMRLLPYCTGNVKIIDFGASYFLNSPPVGLATPLSACSPEYLRDGKFGKESDVWAFAGTLFEMRAGHPLITSVWGGEDEVLGQIQTILGTFPPRLEDETMTTQLDRPLLKTLITDIRNQGPINRGNKKHAKKSWVRSAIDKMQKGARKYRKWLARLKLARDQKGRTKISSVEAESFHDLLSKLFSYDVERRLAMEQVWKHTWFTTRL</sequence>
<evidence type="ECO:0000256" key="5">
    <source>
        <dbReference type="ARBA" id="ARBA00022777"/>
    </source>
</evidence>
<evidence type="ECO:0000256" key="6">
    <source>
        <dbReference type="ARBA" id="ARBA00022840"/>
    </source>
</evidence>
<dbReference type="GO" id="GO:0050684">
    <property type="term" value="P:regulation of mRNA processing"/>
    <property type="evidence" value="ECO:0007669"/>
    <property type="project" value="TreeGrafter"/>
</dbReference>
<reference evidence="12" key="1">
    <citation type="submission" date="2021-02" db="EMBL/GenBank/DDBJ databases">
        <title>Genome sequence Cadophora malorum strain M34.</title>
        <authorList>
            <person name="Stefanovic E."/>
            <person name="Vu D."/>
            <person name="Scully C."/>
            <person name="Dijksterhuis J."/>
            <person name="Roader J."/>
            <person name="Houbraken J."/>
        </authorList>
    </citation>
    <scope>NUCLEOTIDE SEQUENCE</scope>
    <source>
        <strain evidence="12">M34</strain>
    </source>
</reference>
<dbReference type="AlphaFoldDB" id="A0A8H7W7D9"/>
<keyword evidence="5" id="KW-0418">Kinase</keyword>
<dbReference type="Gene3D" id="1.10.510.10">
    <property type="entry name" value="Transferase(Phosphotransferase) domain 1"/>
    <property type="match status" value="1"/>
</dbReference>
<dbReference type="PANTHER" id="PTHR47634">
    <property type="entry name" value="PROTEIN KINASE DOMAIN-CONTAINING PROTEIN-RELATED"/>
    <property type="match status" value="1"/>
</dbReference>
<dbReference type="PANTHER" id="PTHR47634:SF9">
    <property type="entry name" value="PROTEIN KINASE DOMAIN-CONTAINING PROTEIN-RELATED"/>
    <property type="match status" value="1"/>
</dbReference>
<dbReference type="PROSITE" id="PS50011">
    <property type="entry name" value="PROTEIN_KINASE_DOM"/>
    <property type="match status" value="1"/>
</dbReference>
<evidence type="ECO:0000313" key="13">
    <source>
        <dbReference type="Proteomes" id="UP000664132"/>
    </source>
</evidence>
<gene>
    <name evidence="12" type="ORF">IFR04_006517</name>
</gene>
<dbReference type="InterPro" id="IPR001245">
    <property type="entry name" value="Ser-Thr/Tyr_kinase_cat_dom"/>
</dbReference>
<keyword evidence="13" id="KW-1185">Reference proteome</keyword>
<dbReference type="InterPro" id="IPR000719">
    <property type="entry name" value="Prot_kinase_dom"/>
</dbReference>
<keyword evidence="6 9" id="KW-0067">ATP-binding</keyword>
<feature type="region of interest" description="Disordered" evidence="10">
    <location>
        <begin position="1"/>
        <end position="24"/>
    </location>
</feature>
<dbReference type="Pfam" id="PF07714">
    <property type="entry name" value="PK_Tyr_Ser-Thr"/>
    <property type="match status" value="1"/>
</dbReference>
<keyword evidence="4 9" id="KW-0547">Nucleotide-binding</keyword>
<keyword evidence="2" id="KW-0723">Serine/threonine-protein kinase</keyword>
<dbReference type="InterPro" id="IPR051334">
    <property type="entry name" value="SRPK"/>
</dbReference>
<evidence type="ECO:0000256" key="7">
    <source>
        <dbReference type="ARBA" id="ARBA00047899"/>
    </source>
</evidence>
<dbReference type="GO" id="GO:0005737">
    <property type="term" value="C:cytoplasm"/>
    <property type="evidence" value="ECO:0007669"/>
    <property type="project" value="TreeGrafter"/>
</dbReference>
<evidence type="ECO:0000256" key="4">
    <source>
        <dbReference type="ARBA" id="ARBA00022741"/>
    </source>
</evidence>
<dbReference type="Gene3D" id="3.30.200.20">
    <property type="entry name" value="Phosphorylase Kinase, domain 1"/>
    <property type="match status" value="1"/>
</dbReference>
<keyword evidence="3" id="KW-0808">Transferase</keyword>
<dbReference type="GO" id="GO:0005524">
    <property type="term" value="F:ATP binding"/>
    <property type="evidence" value="ECO:0007669"/>
    <property type="project" value="UniProtKB-UniRule"/>
</dbReference>
<evidence type="ECO:0000256" key="8">
    <source>
        <dbReference type="ARBA" id="ARBA00048679"/>
    </source>
</evidence>
<comment type="catalytic activity">
    <reaction evidence="8">
        <text>L-seryl-[protein] + ATP = O-phospho-L-seryl-[protein] + ADP + H(+)</text>
        <dbReference type="Rhea" id="RHEA:17989"/>
        <dbReference type="Rhea" id="RHEA-COMP:9863"/>
        <dbReference type="Rhea" id="RHEA-COMP:11604"/>
        <dbReference type="ChEBI" id="CHEBI:15378"/>
        <dbReference type="ChEBI" id="CHEBI:29999"/>
        <dbReference type="ChEBI" id="CHEBI:30616"/>
        <dbReference type="ChEBI" id="CHEBI:83421"/>
        <dbReference type="ChEBI" id="CHEBI:456216"/>
        <dbReference type="EC" id="2.7.11.1"/>
    </reaction>
</comment>
<dbReference type="InterPro" id="IPR017441">
    <property type="entry name" value="Protein_kinase_ATP_BS"/>
</dbReference>
<dbReference type="SUPFAM" id="SSF56112">
    <property type="entry name" value="Protein kinase-like (PK-like)"/>
    <property type="match status" value="1"/>
</dbReference>
<dbReference type="PROSITE" id="PS00107">
    <property type="entry name" value="PROTEIN_KINASE_ATP"/>
    <property type="match status" value="1"/>
</dbReference>
<comment type="catalytic activity">
    <reaction evidence="7">
        <text>L-threonyl-[protein] + ATP = O-phospho-L-threonyl-[protein] + ADP + H(+)</text>
        <dbReference type="Rhea" id="RHEA:46608"/>
        <dbReference type="Rhea" id="RHEA-COMP:11060"/>
        <dbReference type="Rhea" id="RHEA-COMP:11605"/>
        <dbReference type="ChEBI" id="CHEBI:15378"/>
        <dbReference type="ChEBI" id="CHEBI:30013"/>
        <dbReference type="ChEBI" id="CHEBI:30616"/>
        <dbReference type="ChEBI" id="CHEBI:61977"/>
        <dbReference type="ChEBI" id="CHEBI:456216"/>
        <dbReference type="EC" id="2.7.11.1"/>
    </reaction>
</comment>
<organism evidence="12 13">
    <name type="scientific">Cadophora malorum</name>
    <dbReference type="NCBI Taxonomy" id="108018"/>
    <lineage>
        <taxon>Eukaryota</taxon>
        <taxon>Fungi</taxon>
        <taxon>Dikarya</taxon>
        <taxon>Ascomycota</taxon>
        <taxon>Pezizomycotina</taxon>
        <taxon>Leotiomycetes</taxon>
        <taxon>Helotiales</taxon>
        <taxon>Ploettnerulaceae</taxon>
        <taxon>Cadophora</taxon>
    </lineage>
</organism>
<dbReference type="GO" id="GO:0004674">
    <property type="term" value="F:protein serine/threonine kinase activity"/>
    <property type="evidence" value="ECO:0007669"/>
    <property type="project" value="UniProtKB-KW"/>
</dbReference>